<reference evidence="2" key="2">
    <citation type="submission" date="2020-05" db="UniProtKB">
        <authorList>
            <consortium name="EnsemblMetazoa"/>
        </authorList>
    </citation>
    <scope>IDENTIFICATION</scope>
    <source>
        <strain evidence="2">wikel</strain>
    </source>
</reference>
<gene>
    <name evidence="1" type="ORF">IscW_ISCW001896</name>
</gene>
<dbReference type="EMBL" id="ABJB010908792">
    <property type="status" value="NOT_ANNOTATED_CDS"/>
    <property type="molecule type" value="Genomic_DNA"/>
</dbReference>
<dbReference type="GO" id="GO:0008233">
    <property type="term" value="F:peptidase activity"/>
    <property type="evidence" value="ECO:0007669"/>
    <property type="project" value="UniProtKB-KW"/>
</dbReference>
<accession>B7PDE5</accession>
<dbReference type="PaxDb" id="6945-B7PDE5"/>
<keyword evidence="1" id="KW-0378">Hydrolase</keyword>
<keyword evidence="4" id="KW-1267">Proteomics identification</keyword>
<dbReference type="EMBL" id="ABJB010896327">
    <property type="status" value="NOT_ANNOTATED_CDS"/>
    <property type="molecule type" value="Genomic_DNA"/>
</dbReference>
<dbReference type="AlphaFoldDB" id="B7PDE5"/>
<name>B7PDE5_IXOSC</name>
<dbReference type="VEuPathDB" id="VectorBase:ISCW001896"/>
<dbReference type="InterPro" id="IPR035927">
    <property type="entry name" value="DUSP-like_sf"/>
</dbReference>
<evidence type="ECO:0007829" key="4">
    <source>
        <dbReference type="PeptideAtlas" id="B7PDE5"/>
    </source>
</evidence>
<keyword evidence="1" id="KW-0645">Protease</keyword>
<dbReference type="STRING" id="6945.B7PDE5"/>
<protein>
    <submittedName>
        <fullName evidence="1 2">Ubiquitin specific protease, putative</fullName>
    </submittedName>
</protein>
<reference evidence="1 3" key="1">
    <citation type="submission" date="2008-03" db="EMBL/GenBank/DDBJ databases">
        <title>Annotation of Ixodes scapularis.</title>
        <authorList>
            <consortium name="Ixodes scapularis Genome Project Consortium"/>
            <person name="Caler E."/>
            <person name="Hannick L.I."/>
            <person name="Bidwell S."/>
            <person name="Joardar V."/>
            <person name="Thiagarajan M."/>
            <person name="Amedeo P."/>
            <person name="Galinsky K.J."/>
            <person name="Schobel S."/>
            <person name="Inman J."/>
            <person name="Hostetler J."/>
            <person name="Miller J."/>
            <person name="Hammond M."/>
            <person name="Megy K."/>
            <person name="Lawson D."/>
            <person name="Kodira C."/>
            <person name="Sutton G."/>
            <person name="Meyer J."/>
            <person name="Hill C.A."/>
            <person name="Birren B."/>
            <person name="Nene V."/>
            <person name="Collins F."/>
            <person name="Alarcon-Chaidez F."/>
            <person name="Wikel S."/>
            <person name="Strausberg R."/>
        </authorList>
    </citation>
    <scope>NUCLEOTIDE SEQUENCE [LARGE SCALE GENOMIC DNA]</scope>
    <source>
        <strain evidence="3">Wikel</strain>
        <strain evidence="1">Wikel colony</strain>
    </source>
</reference>
<dbReference type="EMBL" id="DS689483">
    <property type="protein sequence ID" value="EEC04617.1"/>
    <property type="molecule type" value="Genomic_DNA"/>
</dbReference>
<keyword evidence="3" id="KW-1185">Reference proteome</keyword>
<dbReference type="Gene3D" id="3.30.2230.10">
    <property type="entry name" value="DUSP-like"/>
    <property type="match status" value="1"/>
</dbReference>
<evidence type="ECO:0000313" key="2">
    <source>
        <dbReference type="EnsemblMetazoa" id="ISCW001896-PA"/>
    </source>
</evidence>
<dbReference type="HOGENOM" id="CLU_1817911_0_0_1"/>
<dbReference type="OrthoDB" id="289038at2759"/>
<dbReference type="EMBL" id="ABJB011086555">
    <property type="status" value="NOT_ANNOTATED_CDS"/>
    <property type="molecule type" value="Genomic_DNA"/>
</dbReference>
<evidence type="ECO:0000313" key="1">
    <source>
        <dbReference type="EMBL" id="EEC04617.1"/>
    </source>
</evidence>
<dbReference type="SUPFAM" id="SSF143791">
    <property type="entry name" value="DUSP-like"/>
    <property type="match status" value="1"/>
</dbReference>
<dbReference type="EMBL" id="ABJB010455991">
    <property type="status" value="NOT_ANNOTATED_CDS"/>
    <property type="molecule type" value="Genomic_DNA"/>
</dbReference>
<dbReference type="GO" id="GO:0006508">
    <property type="term" value="P:proteolysis"/>
    <property type="evidence" value="ECO:0007669"/>
    <property type="project" value="UniProtKB-KW"/>
</dbReference>
<dbReference type="EMBL" id="ABJB010767546">
    <property type="status" value="NOT_ANNOTATED_CDS"/>
    <property type="molecule type" value="Genomic_DNA"/>
</dbReference>
<dbReference type="EMBL" id="ABJB010361606">
    <property type="status" value="NOT_ANNOTATED_CDS"/>
    <property type="molecule type" value="Genomic_DNA"/>
</dbReference>
<proteinExistence type="evidence at protein level"/>
<sequence>MEKQRLSELLQERNRPSPSNLAPGETIYLLSREFLNLWKRFIRCPTTKARPHSIVNAVLLCPHQKLLCVPGSDDERLLLVWPSEWELIKEMFSVDVPIKVSGHEGPEAFLAEPDLSDAERRLLVLGTGIAQDENSTVCGHHF</sequence>
<organism>
    <name type="scientific">Ixodes scapularis</name>
    <name type="common">Black-legged tick</name>
    <name type="synonym">Deer tick</name>
    <dbReference type="NCBI Taxonomy" id="6945"/>
    <lineage>
        <taxon>Eukaryota</taxon>
        <taxon>Metazoa</taxon>
        <taxon>Ecdysozoa</taxon>
        <taxon>Arthropoda</taxon>
        <taxon>Chelicerata</taxon>
        <taxon>Arachnida</taxon>
        <taxon>Acari</taxon>
        <taxon>Parasitiformes</taxon>
        <taxon>Ixodida</taxon>
        <taxon>Ixodoidea</taxon>
        <taxon>Ixodidae</taxon>
        <taxon>Ixodinae</taxon>
        <taxon>Ixodes</taxon>
    </lineage>
</organism>
<dbReference type="EMBL" id="ABJB011005916">
    <property type="status" value="NOT_ANNOTATED_CDS"/>
    <property type="molecule type" value="Genomic_DNA"/>
</dbReference>
<dbReference type="EnsemblMetazoa" id="ISCW001896-RA">
    <property type="protein sequence ID" value="ISCW001896-PA"/>
    <property type="gene ID" value="ISCW001896"/>
</dbReference>
<evidence type="ECO:0000313" key="3">
    <source>
        <dbReference type="Proteomes" id="UP000001555"/>
    </source>
</evidence>
<dbReference type="Proteomes" id="UP000001555">
    <property type="component" value="Unassembled WGS sequence"/>
</dbReference>
<dbReference type="VEuPathDB" id="VectorBase:ISCP_027198"/>
<dbReference type="InParanoid" id="B7PDE5"/>
<dbReference type="VEuPathDB" id="VectorBase:ISCI001896"/>